<dbReference type="InterPro" id="IPR005123">
    <property type="entry name" value="Oxoglu/Fe-dep_dioxygenase_dom"/>
</dbReference>
<evidence type="ECO:0000256" key="2">
    <source>
        <dbReference type="RuleBase" id="RU003682"/>
    </source>
</evidence>
<sequence length="311" mass="34609">MPFPVIDISNIDDPQHQLTIAQQITDACKQWGFLLIKGHPIPPSDIQEMFSLAKDFFSLLDNEKDPWPINKNQIGYMGSFRDKNNDDKMSMWFGGLPGALENNSEALPPFWHTKTQRIEAFKHECHALVLKLLVCFAIAMDLPDNDFFAKAHRENIGRGNSLRMLMYPARDKKPKDVGSRMGQHTDSGSVTLLFQQAAGLEVLAPSGEWVKAPCERDCILINLGDALSFWSGNQLKATLHRVTFDGLPHDKERQSMAYFGAANPDTVLQPLLSGVTMGKYYSNGLCVEPGITVGELNKQIMTSIYGPAVAV</sequence>
<keyword evidence="2" id="KW-0479">Metal-binding</keyword>
<dbReference type="InParanoid" id="A0A194XF81"/>
<dbReference type="GeneID" id="28824469"/>
<dbReference type="InterPro" id="IPR026992">
    <property type="entry name" value="DIOX_N"/>
</dbReference>
<name>A0A194XF81_MOLSC</name>
<accession>A0A194XF81</accession>
<dbReference type="PANTHER" id="PTHR47990">
    <property type="entry name" value="2-OXOGLUTARATE (2OG) AND FE(II)-DEPENDENT OXYGENASE SUPERFAMILY PROTEIN-RELATED"/>
    <property type="match status" value="1"/>
</dbReference>
<dbReference type="SUPFAM" id="SSF51197">
    <property type="entry name" value="Clavaminate synthase-like"/>
    <property type="match status" value="1"/>
</dbReference>
<dbReference type="Proteomes" id="UP000070700">
    <property type="component" value="Unassembled WGS sequence"/>
</dbReference>
<dbReference type="InterPro" id="IPR044861">
    <property type="entry name" value="IPNS-like_FE2OG_OXY"/>
</dbReference>
<dbReference type="InterPro" id="IPR050231">
    <property type="entry name" value="Iron_ascorbate_oxido_reductase"/>
</dbReference>
<dbReference type="InterPro" id="IPR027443">
    <property type="entry name" value="IPNS-like_sf"/>
</dbReference>
<evidence type="ECO:0000313" key="5">
    <source>
        <dbReference type="Proteomes" id="UP000070700"/>
    </source>
</evidence>
<gene>
    <name evidence="4" type="ORF">LY89DRAFT_683678</name>
</gene>
<dbReference type="EMBL" id="KQ947412">
    <property type="protein sequence ID" value="KUJ18806.1"/>
    <property type="molecule type" value="Genomic_DNA"/>
</dbReference>
<dbReference type="GO" id="GO:0044283">
    <property type="term" value="P:small molecule biosynthetic process"/>
    <property type="evidence" value="ECO:0007669"/>
    <property type="project" value="UniProtKB-ARBA"/>
</dbReference>
<dbReference type="AlphaFoldDB" id="A0A194XF81"/>
<keyword evidence="2" id="KW-0408">Iron</keyword>
<dbReference type="KEGG" id="psco:LY89DRAFT_683678"/>
<proteinExistence type="inferred from homology"/>
<dbReference type="Gene3D" id="2.60.120.330">
    <property type="entry name" value="B-lactam Antibiotic, Isopenicillin N Synthase, Chain"/>
    <property type="match status" value="1"/>
</dbReference>
<organism evidence="4 5">
    <name type="scientific">Mollisia scopiformis</name>
    <name type="common">Conifer needle endophyte fungus</name>
    <name type="synonym">Phialocephala scopiformis</name>
    <dbReference type="NCBI Taxonomy" id="149040"/>
    <lineage>
        <taxon>Eukaryota</taxon>
        <taxon>Fungi</taxon>
        <taxon>Dikarya</taxon>
        <taxon>Ascomycota</taxon>
        <taxon>Pezizomycotina</taxon>
        <taxon>Leotiomycetes</taxon>
        <taxon>Helotiales</taxon>
        <taxon>Mollisiaceae</taxon>
        <taxon>Mollisia</taxon>
    </lineage>
</organism>
<dbReference type="Pfam" id="PF03171">
    <property type="entry name" value="2OG-FeII_Oxy"/>
    <property type="match status" value="1"/>
</dbReference>
<feature type="domain" description="Fe2OG dioxygenase" evidence="3">
    <location>
        <begin position="158"/>
        <end position="262"/>
    </location>
</feature>
<keyword evidence="2" id="KW-0560">Oxidoreductase</keyword>
<dbReference type="RefSeq" id="XP_018073161.1">
    <property type="nucleotide sequence ID" value="XM_018214743.1"/>
</dbReference>
<protein>
    <submittedName>
        <fullName evidence="4">Clavaminate synthase-like protein</fullName>
    </submittedName>
</protein>
<dbReference type="OrthoDB" id="288590at2759"/>
<dbReference type="GO" id="GO:0016491">
    <property type="term" value="F:oxidoreductase activity"/>
    <property type="evidence" value="ECO:0007669"/>
    <property type="project" value="UniProtKB-KW"/>
</dbReference>
<keyword evidence="5" id="KW-1185">Reference proteome</keyword>
<evidence type="ECO:0000256" key="1">
    <source>
        <dbReference type="ARBA" id="ARBA00008056"/>
    </source>
</evidence>
<dbReference type="Pfam" id="PF14226">
    <property type="entry name" value="DIOX_N"/>
    <property type="match status" value="1"/>
</dbReference>
<evidence type="ECO:0000259" key="3">
    <source>
        <dbReference type="PROSITE" id="PS51471"/>
    </source>
</evidence>
<dbReference type="PROSITE" id="PS51471">
    <property type="entry name" value="FE2OG_OXY"/>
    <property type="match status" value="1"/>
</dbReference>
<comment type="similarity">
    <text evidence="1 2">Belongs to the iron/ascorbate-dependent oxidoreductase family.</text>
</comment>
<reference evidence="4 5" key="1">
    <citation type="submission" date="2015-10" db="EMBL/GenBank/DDBJ databases">
        <title>Full genome of DAOMC 229536 Phialocephala scopiformis, a fungal endophyte of spruce producing the potent anti-insectan compound rugulosin.</title>
        <authorList>
            <consortium name="DOE Joint Genome Institute"/>
            <person name="Walker A.K."/>
            <person name="Frasz S.L."/>
            <person name="Seifert K.A."/>
            <person name="Miller J.D."/>
            <person name="Mondo S.J."/>
            <person name="Labutti K."/>
            <person name="Lipzen A."/>
            <person name="Dockter R."/>
            <person name="Kennedy M."/>
            <person name="Grigoriev I.V."/>
            <person name="Spatafora J.W."/>
        </authorList>
    </citation>
    <scope>NUCLEOTIDE SEQUENCE [LARGE SCALE GENOMIC DNA]</scope>
    <source>
        <strain evidence="4 5">CBS 120377</strain>
    </source>
</reference>
<dbReference type="GO" id="GO:0046872">
    <property type="term" value="F:metal ion binding"/>
    <property type="evidence" value="ECO:0007669"/>
    <property type="project" value="UniProtKB-KW"/>
</dbReference>
<evidence type="ECO:0000313" key="4">
    <source>
        <dbReference type="EMBL" id="KUJ18806.1"/>
    </source>
</evidence>